<evidence type="ECO:0000313" key="1">
    <source>
        <dbReference type="EMBL" id="PKY61992.1"/>
    </source>
</evidence>
<feature type="non-terminal residue" evidence="1">
    <location>
        <position position="50"/>
    </location>
</feature>
<evidence type="ECO:0000313" key="2">
    <source>
        <dbReference type="Proteomes" id="UP000234323"/>
    </source>
</evidence>
<keyword evidence="2" id="KW-1185">Reference proteome</keyword>
<dbReference type="EMBL" id="LLXI01006198">
    <property type="protein sequence ID" value="PKY61992.1"/>
    <property type="molecule type" value="Genomic_DNA"/>
</dbReference>
<protein>
    <submittedName>
        <fullName evidence="1">Uncharacterized protein</fullName>
    </submittedName>
</protein>
<dbReference type="AlphaFoldDB" id="A0A2I1HT00"/>
<accession>A0A2I1HT00</accession>
<sequence length="50" mass="6076">MENKPKWLWKKVYGNEYQLHVTISTINSTTESEDADERIVYMEDLEKRKQ</sequence>
<organism evidence="1 2">
    <name type="scientific">Rhizophagus irregularis</name>
    <dbReference type="NCBI Taxonomy" id="588596"/>
    <lineage>
        <taxon>Eukaryota</taxon>
        <taxon>Fungi</taxon>
        <taxon>Fungi incertae sedis</taxon>
        <taxon>Mucoromycota</taxon>
        <taxon>Glomeromycotina</taxon>
        <taxon>Glomeromycetes</taxon>
        <taxon>Glomerales</taxon>
        <taxon>Glomeraceae</taxon>
        <taxon>Rhizophagus</taxon>
    </lineage>
</organism>
<proteinExistence type="predicted"/>
<reference evidence="1 2" key="1">
    <citation type="submission" date="2015-10" db="EMBL/GenBank/DDBJ databases">
        <title>Genome analyses suggest a sexual origin of heterokaryosis in a supposedly ancient asexual fungus.</title>
        <authorList>
            <person name="Ropars J."/>
            <person name="Sedzielewska K."/>
            <person name="Noel J."/>
            <person name="Charron P."/>
            <person name="Farinelli L."/>
            <person name="Marton T."/>
            <person name="Kruger M."/>
            <person name="Pelin A."/>
            <person name="Brachmann A."/>
            <person name="Corradi N."/>
        </authorList>
    </citation>
    <scope>NUCLEOTIDE SEQUENCE [LARGE SCALE GENOMIC DNA]</scope>
    <source>
        <strain evidence="1 2">A4</strain>
    </source>
</reference>
<name>A0A2I1HT00_9GLOM</name>
<dbReference type="Proteomes" id="UP000234323">
    <property type="component" value="Unassembled WGS sequence"/>
</dbReference>
<gene>
    <name evidence="1" type="ORF">RhiirA4_551096</name>
</gene>
<comment type="caution">
    <text evidence="1">The sequence shown here is derived from an EMBL/GenBank/DDBJ whole genome shotgun (WGS) entry which is preliminary data.</text>
</comment>